<dbReference type="InterPro" id="IPR014973">
    <property type="entry name" value="DUF1835"/>
</dbReference>
<dbReference type="Proteomes" id="UP000182888">
    <property type="component" value="Unassembled WGS sequence"/>
</dbReference>
<feature type="domain" description="DUF1835" evidence="1">
    <location>
        <begin position="9"/>
        <end position="106"/>
    </location>
</feature>
<gene>
    <name evidence="3" type="ORF">MPL1032_190324</name>
</gene>
<evidence type="ECO:0000259" key="2">
    <source>
        <dbReference type="Pfam" id="PF12395"/>
    </source>
</evidence>
<sequence length="272" mass="30465">MTKPEKPVVHVVFNMSAAGSLRQALAAMGVKETVIGLPDDLSFGPVNPPASDLRGQWVEEVLGYDDFGDYGERADQFWRRATDRDVAAVAWVCRRSAMEFAGFLEFVSRIGDHPFRVVDVTEVEFAPRPDRSESTLWRTVSFGHVPADSIVKERLMERQAILTEQELQAYLGLWKRLRAENAPFRVVSDHSLQSAPITYFDKAIATHVTDDWRKCSYVVANCLGALWDDGTYCGDLVLWSRVRALADEGMFEMEGDGVRMRNSSVRLASGAV</sequence>
<evidence type="ECO:0000313" key="4">
    <source>
        <dbReference type="Proteomes" id="UP000182888"/>
    </source>
</evidence>
<accession>A0A0K2VVD2</accession>
<feature type="domain" description="DUF3658" evidence="2">
    <location>
        <begin position="156"/>
        <end position="262"/>
    </location>
</feature>
<protein>
    <recommendedName>
        <fullName evidence="5">DUF1835 domain-containing protein</fullName>
    </recommendedName>
</protein>
<dbReference type="AlphaFoldDB" id="A0A0K2VVD2"/>
<organism evidence="3 4">
    <name type="scientific">Mesorhizobium plurifarium</name>
    <dbReference type="NCBI Taxonomy" id="69974"/>
    <lineage>
        <taxon>Bacteria</taxon>
        <taxon>Pseudomonadati</taxon>
        <taxon>Pseudomonadota</taxon>
        <taxon>Alphaproteobacteria</taxon>
        <taxon>Hyphomicrobiales</taxon>
        <taxon>Phyllobacteriaceae</taxon>
        <taxon>Mesorhizobium</taxon>
    </lineage>
</organism>
<dbReference type="EMBL" id="CCND01000011">
    <property type="protein sequence ID" value="CDX54899.1"/>
    <property type="molecule type" value="Genomic_DNA"/>
</dbReference>
<proteinExistence type="predicted"/>
<evidence type="ECO:0000313" key="3">
    <source>
        <dbReference type="EMBL" id="CDX54899.1"/>
    </source>
</evidence>
<dbReference type="Pfam" id="PF08874">
    <property type="entry name" value="DUF1835"/>
    <property type="match status" value="1"/>
</dbReference>
<name>A0A0K2VVD2_MESPL</name>
<reference evidence="4" key="1">
    <citation type="submission" date="2014-08" db="EMBL/GenBank/DDBJ databases">
        <authorList>
            <person name="Edwards T."/>
        </authorList>
    </citation>
    <scope>NUCLEOTIDE SEQUENCE [LARGE SCALE GENOMIC DNA]</scope>
</reference>
<evidence type="ECO:0000259" key="1">
    <source>
        <dbReference type="Pfam" id="PF08874"/>
    </source>
</evidence>
<dbReference type="InterPro" id="IPR022123">
    <property type="entry name" value="DUF3658"/>
</dbReference>
<dbReference type="Pfam" id="PF12395">
    <property type="entry name" value="DUF3658"/>
    <property type="match status" value="1"/>
</dbReference>
<evidence type="ECO:0008006" key="5">
    <source>
        <dbReference type="Google" id="ProtNLM"/>
    </source>
</evidence>